<evidence type="ECO:0000259" key="3">
    <source>
        <dbReference type="PROSITE" id="PS51462"/>
    </source>
</evidence>
<evidence type="ECO:0000256" key="2">
    <source>
        <dbReference type="ARBA" id="ARBA00022801"/>
    </source>
</evidence>
<protein>
    <submittedName>
        <fullName evidence="4">NUDIX hydrolase</fullName>
        <ecNumber evidence="4">3.6.-.-</ecNumber>
    </submittedName>
</protein>
<dbReference type="PANTHER" id="PTHR43046:SF14">
    <property type="entry name" value="MUTT_NUDIX FAMILY PROTEIN"/>
    <property type="match status" value="1"/>
</dbReference>
<name>A0ABW5LE81_9FLAO</name>
<dbReference type="EMBL" id="JBHULE010000019">
    <property type="protein sequence ID" value="MFD2562854.1"/>
    <property type="molecule type" value="Genomic_DNA"/>
</dbReference>
<proteinExistence type="predicted"/>
<dbReference type="InterPro" id="IPR015797">
    <property type="entry name" value="NUDIX_hydrolase-like_dom_sf"/>
</dbReference>
<sequence length="138" mass="16553">MKIRKHREKSRLIIYKENELLVFQKVSDKLEYGLIGGFLKKGESPEEALIRETYEETSVKLSSKDLKYHSAITIDLDNKQRLSKHYFVCEDYTKPFILKEPHKFRKIDWVYWKDAVKFLGKSDRKTIKELFKPCKINH</sequence>
<dbReference type="EC" id="3.6.-.-" evidence="4"/>
<dbReference type="InterPro" id="IPR000086">
    <property type="entry name" value="NUDIX_hydrolase_dom"/>
</dbReference>
<evidence type="ECO:0000256" key="1">
    <source>
        <dbReference type="ARBA" id="ARBA00001946"/>
    </source>
</evidence>
<keyword evidence="5" id="KW-1185">Reference proteome</keyword>
<dbReference type="Gene3D" id="3.90.79.10">
    <property type="entry name" value="Nucleoside Triphosphate Pyrophosphohydrolase"/>
    <property type="match status" value="1"/>
</dbReference>
<reference evidence="5" key="1">
    <citation type="journal article" date="2019" name="Int. J. Syst. Evol. Microbiol.">
        <title>The Global Catalogue of Microorganisms (GCM) 10K type strain sequencing project: providing services to taxonomists for standard genome sequencing and annotation.</title>
        <authorList>
            <consortium name="The Broad Institute Genomics Platform"/>
            <consortium name="The Broad Institute Genome Sequencing Center for Infectious Disease"/>
            <person name="Wu L."/>
            <person name="Ma J."/>
        </authorList>
    </citation>
    <scope>NUCLEOTIDE SEQUENCE [LARGE SCALE GENOMIC DNA]</scope>
    <source>
        <strain evidence="5">KCTC 52274</strain>
    </source>
</reference>
<comment type="cofactor">
    <cofactor evidence="1">
        <name>Mg(2+)</name>
        <dbReference type="ChEBI" id="CHEBI:18420"/>
    </cofactor>
</comment>
<keyword evidence="2 4" id="KW-0378">Hydrolase</keyword>
<dbReference type="Pfam" id="PF00293">
    <property type="entry name" value="NUDIX"/>
    <property type="match status" value="1"/>
</dbReference>
<dbReference type="GO" id="GO:0016787">
    <property type="term" value="F:hydrolase activity"/>
    <property type="evidence" value="ECO:0007669"/>
    <property type="project" value="UniProtKB-KW"/>
</dbReference>
<dbReference type="PANTHER" id="PTHR43046">
    <property type="entry name" value="GDP-MANNOSE MANNOSYL HYDROLASE"/>
    <property type="match status" value="1"/>
</dbReference>
<dbReference type="PROSITE" id="PS51462">
    <property type="entry name" value="NUDIX"/>
    <property type="match status" value="1"/>
</dbReference>
<evidence type="ECO:0000313" key="4">
    <source>
        <dbReference type="EMBL" id="MFD2562854.1"/>
    </source>
</evidence>
<accession>A0ABW5LE81</accession>
<dbReference type="SUPFAM" id="SSF55811">
    <property type="entry name" value="Nudix"/>
    <property type="match status" value="1"/>
</dbReference>
<gene>
    <name evidence="4" type="ORF">ACFSR1_09280</name>
</gene>
<dbReference type="CDD" id="cd02883">
    <property type="entry name" value="NUDIX_Hydrolase"/>
    <property type="match status" value="1"/>
</dbReference>
<dbReference type="Proteomes" id="UP001597319">
    <property type="component" value="Unassembled WGS sequence"/>
</dbReference>
<dbReference type="RefSeq" id="WP_378291804.1">
    <property type="nucleotide sequence ID" value="NZ_JBHULE010000019.1"/>
</dbReference>
<feature type="domain" description="Nudix hydrolase" evidence="3">
    <location>
        <begin position="4"/>
        <end position="132"/>
    </location>
</feature>
<comment type="caution">
    <text evidence="4">The sequence shown here is derived from an EMBL/GenBank/DDBJ whole genome shotgun (WGS) entry which is preliminary data.</text>
</comment>
<organism evidence="4 5">
    <name type="scientific">Aquimarina rubra</name>
    <dbReference type="NCBI Taxonomy" id="1920033"/>
    <lineage>
        <taxon>Bacteria</taxon>
        <taxon>Pseudomonadati</taxon>
        <taxon>Bacteroidota</taxon>
        <taxon>Flavobacteriia</taxon>
        <taxon>Flavobacteriales</taxon>
        <taxon>Flavobacteriaceae</taxon>
        <taxon>Aquimarina</taxon>
    </lineage>
</organism>
<evidence type="ECO:0000313" key="5">
    <source>
        <dbReference type="Proteomes" id="UP001597319"/>
    </source>
</evidence>